<comment type="caution">
    <text evidence="2">The sequence shown here is derived from an EMBL/GenBank/DDBJ whole genome shotgun (WGS) entry which is preliminary data.</text>
</comment>
<organism evidence="2 3">
    <name type="scientific">Ficus carica</name>
    <name type="common">Common fig</name>
    <dbReference type="NCBI Taxonomy" id="3494"/>
    <lineage>
        <taxon>Eukaryota</taxon>
        <taxon>Viridiplantae</taxon>
        <taxon>Streptophyta</taxon>
        <taxon>Embryophyta</taxon>
        <taxon>Tracheophyta</taxon>
        <taxon>Spermatophyta</taxon>
        <taxon>Magnoliopsida</taxon>
        <taxon>eudicotyledons</taxon>
        <taxon>Gunneridae</taxon>
        <taxon>Pentapetalae</taxon>
        <taxon>rosids</taxon>
        <taxon>fabids</taxon>
        <taxon>Rosales</taxon>
        <taxon>Moraceae</taxon>
        <taxon>Ficeae</taxon>
        <taxon>Ficus</taxon>
    </lineage>
</organism>
<dbReference type="Proteomes" id="UP001187192">
    <property type="component" value="Unassembled WGS sequence"/>
</dbReference>
<feature type="compositionally biased region" description="Basic and acidic residues" evidence="1">
    <location>
        <begin position="18"/>
        <end position="29"/>
    </location>
</feature>
<feature type="region of interest" description="Disordered" evidence="1">
    <location>
        <begin position="1"/>
        <end position="67"/>
    </location>
</feature>
<accession>A0AA88DVE1</accession>
<gene>
    <name evidence="2" type="ORF">TIFTF001_031398</name>
</gene>
<evidence type="ECO:0000313" key="3">
    <source>
        <dbReference type="Proteomes" id="UP001187192"/>
    </source>
</evidence>
<dbReference type="AlphaFoldDB" id="A0AA88DVE1"/>
<keyword evidence="3" id="KW-1185">Reference proteome</keyword>
<feature type="compositionally biased region" description="Polar residues" evidence="1">
    <location>
        <begin position="31"/>
        <end position="41"/>
    </location>
</feature>
<evidence type="ECO:0000256" key="1">
    <source>
        <dbReference type="SAM" id="MobiDB-lite"/>
    </source>
</evidence>
<proteinExistence type="predicted"/>
<sequence length="67" mass="7005">MPKQPSALSDHRGKKANNKKEKPAAHEGHTPPTTVNAGPRTNPNPSPPPSSPALMLFTSPCGGRAQI</sequence>
<name>A0AA88DVE1_FICCA</name>
<evidence type="ECO:0000313" key="2">
    <source>
        <dbReference type="EMBL" id="GMN62308.1"/>
    </source>
</evidence>
<protein>
    <submittedName>
        <fullName evidence="2">Uncharacterized protein</fullName>
    </submittedName>
</protein>
<feature type="compositionally biased region" description="Pro residues" evidence="1">
    <location>
        <begin position="42"/>
        <end position="51"/>
    </location>
</feature>
<dbReference type="EMBL" id="BTGU01000127">
    <property type="protein sequence ID" value="GMN62308.1"/>
    <property type="molecule type" value="Genomic_DNA"/>
</dbReference>
<reference evidence="2" key="1">
    <citation type="submission" date="2023-07" db="EMBL/GenBank/DDBJ databases">
        <title>draft genome sequence of fig (Ficus carica).</title>
        <authorList>
            <person name="Takahashi T."/>
            <person name="Nishimura K."/>
        </authorList>
    </citation>
    <scope>NUCLEOTIDE SEQUENCE</scope>
</reference>